<sequence length="56" mass="6207">MKVTVVTQASMSSVGHDLPHWRRGIRRPRQVAVRQGYASTLPLFRGWGSALSGRTS</sequence>
<protein>
    <submittedName>
        <fullName evidence="1">Uncharacterized protein</fullName>
    </submittedName>
</protein>
<dbReference type="EMBL" id="JASSZA010000006">
    <property type="protein sequence ID" value="KAK2107534.1"/>
    <property type="molecule type" value="Genomic_DNA"/>
</dbReference>
<accession>A0ABQ9VDU2</accession>
<organism evidence="1 2">
    <name type="scientific">Saguinus oedipus</name>
    <name type="common">Cotton-top tamarin</name>
    <name type="synonym">Oedipomidas oedipus</name>
    <dbReference type="NCBI Taxonomy" id="9490"/>
    <lineage>
        <taxon>Eukaryota</taxon>
        <taxon>Metazoa</taxon>
        <taxon>Chordata</taxon>
        <taxon>Craniata</taxon>
        <taxon>Vertebrata</taxon>
        <taxon>Euteleostomi</taxon>
        <taxon>Mammalia</taxon>
        <taxon>Eutheria</taxon>
        <taxon>Euarchontoglires</taxon>
        <taxon>Primates</taxon>
        <taxon>Haplorrhini</taxon>
        <taxon>Platyrrhini</taxon>
        <taxon>Cebidae</taxon>
        <taxon>Callitrichinae</taxon>
        <taxon>Saguinus</taxon>
    </lineage>
</organism>
<dbReference type="Proteomes" id="UP001266305">
    <property type="component" value="Unassembled WGS sequence"/>
</dbReference>
<gene>
    <name evidence="1" type="ORF">P7K49_012699</name>
</gene>
<evidence type="ECO:0000313" key="1">
    <source>
        <dbReference type="EMBL" id="KAK2107534.1"/>
    </source>
</evidence>
<keyword evidence="2" id="KW-1185">Reference proteome</keyword>
<evidence type="ECO:0000313" key="2">
    <source>
        <dbReference type="Proteomes" id="UP001266305"/>
    </source>
</evidence>
<comment type="caution">
    <text evidence="1">The sequence shown here is derived from an EMBL/GenBank/DDBJ whole genome shotgun (WGS) entry which is preliminary data.</text>
</comment>
<name>A0ABQ9VDU2_SAGOE</name>
<reference evidence="1 2" key="1">
    <citation type="submission" date="2023-05" db="EMBL/GenBank/DDBJ databases">
        <title>B98-5 Cell Line De Novo Hybrid Assembly: An Optical Mapping Approach.</title>
        <authorList>
            <person name="Kananen K."/>
            <person name="Auerbach J.A."/>
            <person name="Kautto E."/>
            <person name="Blachly J.S."/>
        </authorList>
    </citation>
    <scope>NUCLEOTIDE SEQUENCE [LARGE SCALE GENOMIC DNA]</scope>
    <source>
        <strain evidence="1">B95-8</strain>
        <tissue evidence="1">Cell line</tissue>
    </source>
</reference>
<proteinExistence type="predicted"/>